<dbReference type="Proteomes" id="UP000244855">
    <property type="component" value="Unassembled WGS sequence"/>
</dbReference>
<organism evidence="2 3">
    <name type="scientific">Periconia macrospinosa</name>
    <dbReference type="NCBI Taxonomy" id="97972"/>
    <lineage>
        <taxon>Eukaryota</taxon>
        <taxon>Fungi</taxon>
        <taxon>Dikarya</taxon>
        <taxon>Ascomycota</taxon>
        <taxon>Pezizomycotina</taxon>
        <taxon>Dothideomycetes</taxon>
        <taxon>Pleosporomycetidae</taxon>
        <taxon>Pleosporales</taxon>
        <taxon>Massarineae</taxon>
        <taxon>Periconiaceae</taxon>
        <taxon>Periconia</taxon>
    </lineage>
</organism>
<evidence type="ECO:0000256" key="1">
    <source>
        <dbReference type="SAM" id="MobiDB-lite"/>
    </source>
</evidence>
<dbReference type="InterPro" id="IPR032675">
    <property type="entry name" value="LRR_dom_sf"/>
</dbReference>
<gene>
    <name evidence="2" type="ORF">DM02DRAFT_631757</name>
</gene>
<evidence type="ECO:0000313" key="3">
    <source>
        <dbReference type="Proteomes" id="UP000244855"/>
    </source>
</evidence>
<sequence>MEEPHVGKKHPRSPLEDHIQEGSGAAIDESEVKRIKFTDDPSAAQCTTTTSEDKKGLLSLPDELLLEIVKSMYPEPLRPEDLNDDTQENKNDDLRHVALGCHRLRNIAQEVLYTVCKVEKANLICLARTVLQRPDLFRKTKALVYNDRKPSGNIHPYSGFTPEDISAWKEAALVDYEEPRTQREVSADLNRFQRSGSSWDLDWAAVALLFARSPELKTLYIMGHLRPGLYSFLFKVAHITHSGVQRLIQNKLEEVYVTNDSKSADLLMCFDSCTNLIKLTLDDESIWRNLKMQDHSSFLDRYPIQSLPKSLEHLCLGFNSWSSYTRGVLQICRLQSFINRLERFPSLKTLEINYSNSLPALLLAILGIVLHHGQVDLELMEIVLQLWSKLPVNIRINVFSGNIIHKSYCGHDLIDELAPLFRLDEKLVPFDAVLNFIENHEFFNPGDQCFVPFKPWFSSSYD</sequence>
<evidence type="ECO:0000313" key="2">
    <source>
        <dbReference type="EMBL" id="PVH96746.1"/>
    </source>
</evidence>
<dbReference type="AlphaFoldDB" id="A0A2V1DF21"/>
<dbReference type="Gene3D" id="3.80.10.10">
    <property type="entry name" value="Ribonuclease Inhibitor"/>
    <property type="match status" value="1"/>
</dbReference>
<accession>A0A2V1DF21</accession>
<feature type="region of interest" description="Disordered" evidence="1">
    <location>
        <begin position="1"/>
        <end position="32"/>
    </location>
</feature>
<dbReference type="EMBL" id="KZ805456">
    <property type="protein sequence ID" value="PVH96746.1"/>
    <property type="molecule type" value="Genomic_DNA"/>
</dbReference>
<name>A0A2V1DF21_9PLEO</name>
<evidence type="ECO:0008006" key="4">
    <source>
        <dbReference type="Google" id="ProtNLM"/>
    </source>
</evidence>
<dbReference type="SUPFAM" id="SSF52047">
    <property type="entry name" value="RNI-like"/>
    <property type="match status" value="1"/>
</dbReference>
<keyword evidence="3" id="KW-1185">Reference proteome</keyword>
<proteinExistence type="predicted"/>
<protein>
    <recommendedName>
        <fullName evidence="4">F-box domain-containing protein</fullName>
    </recommendedName>
</protein>
<reference evidence="2 3" key="1">
    <citation type="journal article" date="2018" name="Sci. Rep.">
        <title>Comparative genomics provides insights into the lifestyle and reveals functional heterogeneity of dark septate endophytic fungi.</title>
        <authorList>
            <person name="Knapp D.G."/>
            <person name="Nemeth J.B."/>
            <person name="Barry K."/>
            <person name="Hainaut M."/>
            <person name="Henrissat B."/>
            <person name="Johnson J."/>
            <person name="Kuo A."/>
            <person name="Lim J.H.P."/>
            <person name="Lipzen A."/>
            <person name="Nolan M."/>
            <person name="Ohm R.A."/>
            <person name="Tamas L."/>
            <person name="Grigoriev I.V."/>
            <person name="Spatafora J.W."/>
            <person name="Nagy L.G."/>
            <person name="Kovacs G.M."/>
        </authorList>
    </citation>
    <scope>NUCLEOTIDE SEQUENCE [LARGE SCALE GENOMIC DNA]</scope>
    <source>
        <strain evidence="2 3">DSE2036</strain>
    </source>
</reference>